<evidence type="ECO:0000256" key="3">
    <source>
        <dbReference type="ARBA" id="ARBA00022573"/>
    </source>
</evidence>
<evidence type="ECO:0000313" key="9">
    <source>
        <dbReference type="EMBL" id="MBS7527164.1"/>
    </source>
</evidence>
<dbReference type="InterPro" id="IPR000878">
    <property type="entry name" value="4pyrrol_Mease"/>
</dbReference>
<comment type="pathway">
    <text evidence="1">Cofactor biosynthesis; adenosylcobalamin biosynthesis.</text>
</comment>
<proteinExistence type="inferred from homology"/>
<keyword evidence="5 9" id="KW-0808">Transferase</keyword>
<protein>
    <submittedName>
        <fullName evidence="9">Precorrin-2 C(20)-methyltransferase</fullName>
        <ecNumber evidence="9">2.1.1.130</ecNumber>
    </submittedName>
</protein>
<name>A0ABS5PRX5_9FIRM</name>
<comment type="caution">
    <text evidence="9">The sequence shown here is derived from an EMBL/GenBank/DDBJ whole genome shotgun (WGS) entry which is preliminary data.</text>
</comment>
<dbReference type="GO" id="GO:0030788">
    <property type="term" value="F:precorrin-2 C20-methyltransferase activity"/>
    <property type="evidence" value="ECO:0007669"/>
    <property type="project" value="UniProtKB-EC"/>
</dbReference>
<dbReference type="Gene3D" id="3.40.1010.10">
    <property type="entry name" value="Cobalt-precorrin-4 Transmethylase, Domain 1"/>
    <property type="match status" value="1"/>
</dbReference>
<dbReference type="CDD" id="cd11645">
    <property type="entry name" value="Precorrin_2_C20_MT"/>
    <property type="match status" value="1"/>
</dbReference>
<dbReference type="InterPro" id="IPR014777">
    <property type="entry name" value="4pyrrole_Mease_sub1"/>
</dbReference>
<keyword evidence="10" id="KW-1185">Reference proteome</keyword>
<accession>A0ABS5PRX5</accession>
<keyword evidence="6" id="KW-0949">S-adenosyl-L-methionine</keyword>
<evidence type="ECO:0000256" key="6">
    <source>
        <dbReference type="ARBA" id="ARBA00022691"/>
    </source>
</evidence>
<dbReference type="PANTHER" id="PTHR43467">
    <property type="entry name" value="COBALT-PRECORRIN-2 C(20)-METHYLTRANSFERASE"/>
    <property type="match status" value="1"/>
</dbReference>
<dbReference type="InterPro" id="IPR035996">
    <property type="entry name" value="4pyrrol_Methylase_sf"/>
</dbReference>
<sequence length="233" mass="25899">MHKFYGIGVGPGDPELLTVKAAKKLSELDVLVVPQSKSGGTSEAHQIASPYLTPKTTILYRHFPMTTDTEAMMAAIEPIALEIEALVNEGKDVGFVTLGDPMIYSTYIYLLKFIKDAVPIETMTGISSYSAIASGTNQPLVEGDMPLLIYPCIEDLSDLDQKLQDYEALVLMKVYRSFDAIKALILKHGLENYCVIVSDFGKPGEKRFNSIQSVSFEDIRYFTTIIINKRWSK</sequence>
<dbReference type="GO" id="GO:0032259">
    <property type="term" value="P:methylation"/>
    <property type="evidence" value="ECO:0007669"/>
    <property type="project" value="UniProtKB-KW"/>
</dbReference>
<dbReference type="EC" id="2.1.1.130" evidence="9"/>
<dbReference type="Gene3D" id="3.30.950.10">
    <property type="entry name" value="Methyltransferase, Cobalt-precorrin-4 Transmethylase, Domain 2"/>
    <property type="match status" value="1"/>
</dbReference>
<organism evidence="9 10">
    <name type="scientific">Fusibacter paucivorans</name>
    <dbReference type="NCBI Taxonomy" id="76009"/>
    <lineage>
        <taxon>Bacteria</taxon>
        <taxon>Bacillati</taxon>
        <taxon>Bacillota</taxon>
        <taxon>Clostridia</taxon>
        <taxon>Eubacteriales</taxon>
        <taxon>Eubacteriales Family XII. Incertae Sedis</taxon>
        <taxon>Fusibacter</taxon>
    </lineage>
</organism>
<dbReference type="PANTHER" id="PTHR43467:SF2">
    <property type="entry name" value="COBALT-PRECORRIN-2 C(20)-METHYLTRANSFERASE"/>
    <property type="match status" value="1"/>
</dbReference>
<keyword evidence="3" id="KW-0169">Cobalamin biosynthesis</keyword>
<evidence type="ECO:0000256" key="5">
    <source>
        <dbReference type="ARBA" id="ARBA00022679"/>
    </source>
</evidence>
<keyword evidence="4 9" id="KW-0489">Methyltransferase</keyword>
<dbReference type="InterPro" id="IPR006364">
    <property type="entry name" value="CobI/CbiL/CobIJ_dom"/>
</dbReference>
<evidence type="ECO:0000256" key="4">
    <source>
        <dbReference type="ARBA" id="ARBA00022603"/>
    </source>
</evidence>
<dbReference type="RefSeq" id="WP_213237025.1">
    <property type="nucleotide sequence ID" value="NZ_JAHBCL010000017.1"/>
</dbReference>
<feature type="domain" description="Tetrapyrrole methylase" evidence="8">
    <location>
        <begin position="3"/>
        <end position="208"/>
    </location>
</feature>
<evidence type="ECO:0000256" key="1">
    <source>
        <dbReference type="ARBA" id="ARBA00004953"/>
    </source>
</evidence>
<dbReference type="InterPro" id="IPR012382">
    <property type="entry name" value="CobI/CbiL"/>
</dbReference>
<dbReference type="Proteomes" id="UP000746471">
    <property type="component" value="Unassembled WGS sequence"/>
</dbReference>
<dbReference type="InterPro" id="IPR014776">
    <property type="entry name" value="4pyrrole_Mease_sub2"/>
</dbReference>
<dbReference type="EMBL" id="JAHBCL010000017">
    <property type="protein sequence ID" value="MBS7527164.1"/>
    <property type="molecule type" value="Genomic_DNA"/>
</dbReference>
<dbReference type="Pfam" id="PF00590">
    <property type="entry name" value="TP_methylase"/>
    <property type="match status" value="1"/>
</dbReference>
<dbReference type="SUPFAM" id="SSF53790">
    <property type="entry name" value="Tetrapyrrole methylase"/>
    <property type="match status" value="1"/>
</dbReference>
<dbReference type="NCBIfam" id="TIGR01467">
    <property type="entry name" value="cobI_cbiL"/>
    <property type="match status" value="1"/>
</dbReference>
<evidence type="ECO:0000259" key="8">
    <source>
        <dbReference type="Pfam" id="PF00590"/>
    </source>
</evidence>
<evidence type="ECO:0000313" key="10">
    <source>
        <dbReference type="Proteomes" id="UP000746471"/>
    </source>
</evidence>
<dbReference type="PIRSF" id="PIRSF036427">
    <property type="entry name" value="Precrrn-2_mtase"/>
    <property type="match status" value="1"/>
</dbReference>
<reference evidence="9 10" key="1">
    <citation type="submission" date="2021-05" db="EMBL/GenBank/DDBJ databases">
        <title>Fusibacter ferrireducens sp. nov., an anaerobic, sulfur- and Fe-reducing bacterium isolated from the mangrove sediment.</title>
        <authorList>
            <person name="Qiu D."/>
        </authorList>
    </citation>
    <scope>NUCLEOTIDE SEQUENCE [LARGE SCALE GENOMIC DNA]</scope>
    <source>
        <strain evidence="9 10">DSM 12116</strain>
    </source>
</reference>
<gene>
    <name evidence="9" type="primary">cobI</name>
    <name evidence="9" type="ORF">KHM83_10780</name>
</gene>
<evidence type="ECO:0000256" key="7">
    <source>
        <dbReference type="PIRNR" id="PIRNR036427"/>
    </source>
</evidence>
<evidence type="ECO:0000256" key="2">
    <source>
        <dbReference type="ARBA" id="ARBA00005879"/>
    </source>
</evidence>
<comment type="similarity">
    <text evidence="2 7">Belongs to the precorrin methyltransferase family.</text>
</comment>